<accession>A0ABR3BQM7</accession>
<feature type="compositionally biased region" description="Basic and acidic residues" evidence="2">
    <location>
        <begin position="561"/>
        <end position="577"/>
    </location>
</feature>
<evidence type="ECO:0000313" key="4">
    <source>
        <dbReference type="Proteomes" id="UP000054399"/>
    </source>
</evidence>
<comment type="caution">
    <text evidence="3">The sequence shown here is derived from an EMBL/GenBank/DDBJ whole genome shotgun (WGS) entry which is preliminary data.</text>
</comment>
<feature type="compositionally biased region" description="Polar residues" evidence="2">
    <location>
        <begin position="202"/>
        <end position="211"/>
    </location>
</feature>
<feature type="compositionally biased region" description="Low complexity" evidence="2">
    <location>
        <begin position="578"/>
        <end position="592"/>
    </location>
</feature>
<evidence type="ECO:0000313" key="3">
    <source>
        <dbReference type="EMBL" id="KAL0247500.1"/>
    </source>
</evidence>
<gene>
    <name evidence="3" type="ORF">I308_103565</name>
</gene>
<feature type="compositionally biased region" description="Polar residues" evidence="2">
    <location>
        <begin position="445"/>
        <end position="456"/>
    </location>
</feature>
<keyword evidence="4" id="KW-1185">Reference proteome</keyword>
<feature type="compositionally biased region" description="Low complexity" evidence="2">
    <location>
        <begin position="288"/>
        <end position="298"/>
    </location>
</feature>
<feature type="compositionally biased region" description="Polar residues" evidence="2">
    <location>
        <begin position="66"/>
        <end position="80"/>
    </location>
</feature>
<evidence type="ECO:0000256" key="1">
    <source>
        <dbReference type="SAM" id="Coils"/>
    </source>
</evidence>
<name>A0ABR3BQM7_9TREE</name>
<reference evidence="3 4" key="2">
    <citation type="submission" date="2024-01" db="EMBL/GenBank/DDBJ databases">
        <title>Comparative genomics of Cryptococcus and Kwoniella reveals pathogenesis evolution and contrasting modes of karyotype evolution via chromosome fusion or intercentromeric recombination.</title>
        <authorList>
            <person name="Coelho M.A."/>
            <person name="David-Palma M."/>
            <person name="Shea T."/>
            <person name="Bowers K."/>
            <person name="Mcginley-Smith S."/>
            <person name="Mohammad A.W."/>
            <person name="Gnirke A."/>
            <person name="Yurkov A.M."/>
            <person name="Nowrousian M."/>
            <person name="Sun S."/>
            <person name="Cuomo C.A."/>
            <person name="Heitman J."/>
        </authorList>
    </citation>
    <scope>NUCLEOTIDE SEQUENCE [LARGE SCALE GENOMIC DNA]</scope>
    <source>
        <strain evidence="3 4">IND107</strain>
    </source>
</reference>
<feature type="compositionally biased region" description="Low complexity" evidence="2">
    <location>
        <begin position="647"/>
        <end position="661"/>
    </location>
</feature>
<feature type="compositionally biased region" description="Acidic residues" evidence="2">
    <location>
        <begin position="668"/>
        <end position="685"/>
    </location>
</feature>
<reference evidence="4" key="1">
    <citation type="submission" date="2015-01" db="EMBL/GenBank/DDBJ databases">
        <title>The Genome Sequence of Cryptococcus gattii MMRL2647.</title>
        <authorList>
            <consortium name="The Broad Institute Genomics Platform"/>
            <person name="Cuomo C."/>
            <person name="Litvintseva A."/>
            <person name="Chen Y."/>
            <person name="Heitman J."/>
            <person name="Sun S."/>
            <person name="Springer D."/>
            <person name="Dromer F."/>
            <person name="Young S."/>
            <person name="Zeng Q."/>
            <person name="Gargeya S."/>
            <person name="Abouelleil A."/>
            <person name="Alvarado L."/>
            <person name="Chapman S.B."/>
            <person name="Gainer-Dewar J."/>
            <person name="Goldberg J."/>
            <person name="Griggs A."/>
            <person name="Gujja S."/>
            <person name="Hansen M."/>
            <person name="Howarth C."/>
            <person name="Imamovic A."/>
            <person name="Larimer J."/>
            <person name="Murphy C."/>
            <person name="Naylor J."/>
            <person name="Pearson M."/>
            <person name="Priest M."/>
            <person name="Roberts A."/>
            <person name="Saif S."/>
            <person name="Shea T."/>
            <person name="Sykes S."/>
            <person name="Wortman J."/>
            <person name="Nusbaum C."/>
            <person name="Birren B."/>
        </authorList>
    </citation>
    <scope>NUCLEOTIDE SEQUENCE [LARGE SCALE GENOMIC DNA]</scope>
    <source>
        <strain evidence="4">IND107</strain>
    </source>
</reference>
<feature type="region of interest" description="Disordered" evidence="2">
    <location>
        <begin position="435"/>
        <end position="534"/>
    </location>
</feature>
<feature type="compositionally biased region" description="Polar residues" evidence="2">
    <location>
        <begin position="47"/>
        <end position="57"/>
    </location>
</feature>
<feature type="compositionally biased region" description="Acidic residues" evidence="2">
    <location>
        <begin position="910"/>
        <end position="919"/>
    </location>
</feature>
<feature type="compositionally biased region" description="Gly residues" evidence="2">
    <location>
        <begin position="469"/>
        <end position="479"/>
    </location>
</feature>
<feature type="region of interest" description="Disordered" evidence="2">
    <location>
        <begin position="550"/>
        <end position="687"/>
    </location>
</feature>
<organism evidence="3 4">
    <name type="scientific">Cryptococcus tetragattii IND107</name>
    <dbReference type="NCBI Taxonomy" id="1296105"/>
    <lineage>
        <taxon>Eukaryota</taxon>
        <taxon>Fungi</taxon>
        <taxon>Dikarya</taxon>
        <taxon>Basidiomycota</taxon>
        <taxon>Agaricomycotina</taxon>
        <taxon>Tremellomycetes</taxon>
        <taxon>Tremellales</taxon>
        <taxon>Cryptococcaceae</taxon>
        <taxon>Cryptococcus</taxon>
        <taxon>Cryptococcus gattii species complex</taxon>
    </lineage>
</organism>
<dbReference type="Proteomes" id="UP000054399">
    <property type="component" value="Unassembled WGS sequence"/>
</dbReference>
<evidence type="ECO:0000256" key="2">
    <source>
        <dbReference type="SAM" id="MobiDB-lite"/>
    </source>
</evidence>
<feature type="compositionally biased region" description="Polar residues" evidence="2">
    <location>
        <begin position="238"/>
        <end position="250"/>
    </location>
</feature>
<dbReference type="GeneID" id="91990421"/>
<feature type="compositionally biased region" description="Basic and acidic residues" evidence="2">
    <location>
        <begin position="634"/>
        <end position="646"/>
    </location>
</feature>
<dbReference type="EMBL" id="ATAM02000006">
    <property type="protein sequence ID" value="KAL0247500.1"/>
    <property type="molecule type" value="Genomic_DNA"/>
</dbReference>
<feature type="compositionally biased region" description="Basic and acidic residues" evidence="2">
    <location>
        <begin position="880"/>
        <end position="909"/>
    </location>
</feature>
<feature type="coiled-coil region" evidence="1">
    <location>
        <begin position="357"/>
        <end position="423"/>
    </location>
</feature>
<dbReference type="RefSeq" id="XP_066613461.1">
    <property type="nucleotide sequence ID" value="XM_066758059.1"/>
</dbReference>
<sequence length="1263" mass="135761">MSDLYDDDDDFFDNPETLNLLVQVEERALQASQAQPMASQLPLRHNTVATDNYSSGRPKQLGTRRTLPQPQNATSNTRSQWKPPIPAGVGAGAGAGIGGSKSGHGEDEPPPIDIVMDGAGRYDLANPAGSGEEAVVTDNRRSKSLALGARLGLGHGRSGSTSSIGTAPRGSQGQDGRSAASEERRRAITQALSGGEGGKVLSRSNSTSSITAPRPSHTPAAPGQASAPPPPHRGSHAFNPTRQLSRSASVGSHAGSQVFGGGGVSNRPSPLQGNVRLLPISSGGGSQGSQNQGYGNNQAEELKKERERRVALEMELARLRPGAGAAANPIPIPSASVSVSTNANASNGPKVTVGPEADDLEKKVKELQAQMWAAKGEAETIRRAQKEEKDRFKAELERLQQAVAEKEAQVKEKEIQSKRMIETVRHQAIFTNHAVQASAVKPRPQASQRASTSSQFPRHLPTPARGNSTGLGGGGGGGSHVNATPLRGAGHGMSPAGFGADPDVTPLARGARESHNRRPLLGQTPGRPSSGTQGHAAFYNAFAATPKLVTSVGGPRKKLKTSHETDERDQDRERERSSPQQQPSPSRSQPSQALPTRSQLFRDSHSSPTKSPRGSPSKAGARGSPARHLRMGGKGKERAREGRESSPLRSSPSRVSRRGSSPTASTMEMDDEEQDVDWEGDGEREETDHRGELLYQLFNHTPLSSYQPCLLSYTTEPSLYRILTYHPPIQPSPNHLHMAEAPGSHLPQDQNHRPGPKWGQKYTMQCYELLKTCGTGEMDDFAVLAQGVVRCLGGMLEALISAILSDWEKRGEDEGKKDISYYEITALSNLYDLLSSLAHLFPLIITYISEISVIIPATQRLVVELFSKEGKLEEMDARLQAERKRERRGSRQEEMKTDEAEGEGKKNADENEEEEEQESEEAKMEGRVFGAWGVELGDGIAGLCEAMCWYGDGPGIWQGSELVDIILGLTSPPLNNHTVRRGLEVFFAAAIHGNQFASLMSPTESIPGLARQPPLIERLSRYLISPHPNASSEEMLRMKLMIVKGMCMMAVSNTDAVVLMGSRTILVPALVLVLQEESSKIWGIHAYSTPVEDALALLHPSLSLLHQLVFPFPPFDSSSPSATLSSGSAANPNPTPQRYRLRSSQIDSDAPIGIDLVQVLQQTSQVKEFNGLQHMFVSAMGCMAYGIFGEGIGSQEGVGEADLRAIQVLSGDLLENVVEGPEGDVIYELYVPNEGAPPGGTEGDGDKVQVDEDVYQEMDVDEG</sequence>
<keyword evidence="1" id="KW-0175">Coiled coil</keyword>
<proteinExistence type="predicted"/>
<protein>
    <submittedName>
        <fullName evidence="3">Uncharacterized protein</fullName>
    </submittedName>
</protein>
<feature type="region of interest" description="Disordered" evidence="2">
    <location>
        <begin position="880"/>
        <end position="924"/>
    </location>
</feature>
<feature type="region of interest" description="Disordered" evidence="2">
    <location>
        <begin position="30"/>
        <end position="306"/>
    </location>
</feature>
<feature type="compositionally biased region" description="Gly residues" evidence="2">
    <location>
        <begin position="89"/>
        <end position="102"/>
    </location>
</feature>